<dbReference type="AlphaFoldDB" id="A0A6P1TDF5"/>
<name>A0A6P1TDF5_9GAMM</name>
<dbReference type="EMBL" id="JACHHR010000003">
    <property type="protein sequence ID" value="MBB5212000.1"/>
    <property type="molecule type" value="Genomic_DNA"/>
</dbReference>
<evidence type="ECO:0000313" key="3">
    <source>
        <dbReference type="Proteomes" id="UP000464675"/>
    </source>
</evidence>
<dbReference type="RefSeq" id="WP_161858999.1">
    <property type="nucleotide sequence ID" value="NZ_CP047491.1"/>
</dbReference>
<accession>A0A6P1TDF5</accession>
<evidence type="ECO:0000313" key="1">
    <source>
        <dbReference type="EMBL" id="MBB5212000.1"/>
    </source>
</evidence>
<organism evidence="1 4">
    <name type="scientific">Microbulbifer hydrolyticus</name>
    <dbReference type="NCBI Taxonomy" id="48074"/>
    <lineage>
        <taxon>Bacteria</taxon>
        <taxon>Pseudomonadati</taxon>
        <taxon>Pseudomonadota</taxon>
        <taxon>Gammaproteobacteria</taxon>
        <taxon>Cellvibrionales</taxon>
        <taxon>Microbulbiferaceae</taxon>
        <taxon>Microbulbifer</taxon>
    </lineage>
</organism>
<dbReference type="Proteomes" id="UP000563601">
    <property type="component" value="Unassembled WGS sequence"/>
</dbReference>
<proteinExistence type="predicted"/>
<evidence type="ECO:0000313" key="4">
    <source>
        <dbReference type="Proteomes" id="UP000563601"/>
    </source>
</evidence>
<reference evidence="1 4" key="2">
    <citation type="submission" date="2020-08" db="EMBL/GenBank/DDBJ databases">
        <title>Genomic Encyclopedia of Type Strains, Phase IV (KMG-IV): sequencing the most valuable type-strain genomes for metagenomic binning, comparative biology and taxonomic classification.</title>
        <authorList>
            <person name="Goeker M."/>
        </authorList>
    </citation>
    <scope>NUCLEOTIDE SEQUENCE [LARGE SCALE GENOMIC DNA]</scope>
    <source>
        <strain evidence="1 4">DSM 11525</strain>
    </source>
</reference>
<evidence type="ECO:0000313" key="2">
    <source>
        <dbReference type="EMBL" id="QHQ39683.1"/>
    </source>
</evidence>
<sequence>MKNMSALTRISKDLVGHGFSKTVNKYYKVVEYSRPIVAGATFLILVFETKKGLISVDVGVRIEAVERCLERYESEQMAMSGFGHVSVLSRPTFYKKVFDGPTSDFDVEDLHDEFQPFFDPVGVDDGVVKGFLDRMICHSCPAEFPDGCSVYLAKRLLIFLYLSGRCGEVDLEVMAENIDGAKAYAEDIVRLRNWLEVNVVDGFLL</sequence>
<keyword evidence="3" id="KW-1185">Reference proteome</keyword>
<gene>
    <name evidence="2" type="ORF">GTQ55_12260</name>
    <name evidence="1" type="ORF">HNQ53_002225</name>
</gene>
<dbReference type="EMBL" id="CP047491">
    <property type="protein sequence ID" value="QHQ39683.1"/>
    <property type="molecule type" value="Genomic_DNA"/>
</dbReference>
<reference evidence="2 3" key="1">
    <citation type="submission" date="2020-01" db="EMBL/GenBank/DDBJ databases">
        <title>The possibility of degradation of plastic by Microbulbifer hydrolyticus IRE-31.</title>
        <authorList>
            <person name="Liu L."/>
        </authorList>
    </citation>
    <scope>NUCLEOTIDE SEQUENCE [LARGE SCALE GENOMIC DNA]</scope>
    <source>
        <strain evidence="2 3">IRE-31</strain>
    </source>
</reference>
<protein>
    <recommendedName>
        <fullName evidence="5">DUF4304 domain-containing protein</fullName>
    </recommendedName>
</protein>
<evidence type="ECO:0008006" key="5">
    <source>
        <dbReference type="Google" id="ProtNLM"/>
    </source>
</evidence>
<dbReference type="Proteomes" id="UP000464675">
    <property type="component" value="Chromosome"/>
</dbReference>